<proteinExistence type="predicted"/>
<dbReference type="SUPFAM" id="SSF51735">
    <property type="entry name" value="NAD(P)-binding Rossmann-fold domains"/>
    <property type="match status" value="1"/>
</dbReference>
<feature type="non-terminal residue" evidence="1">
    <location>
        <position position="1"/>
    </location>
</feature>
<reference evidence="1" key="2">
    <citation type="journal article" date="2014" name="ISME J.">
        <title>Microbial stratification in low pH oxic and suboxic macroscopic growths along an acid mine drainage.</title>
        <authorList>
            <person name="Mendez-Garcia C."/>
            <person name="Mesa V."/>
            <person name="Sprenger R.R."/>
            <person name="Richter M."/>
            <person name="Diez M.S."/>
            <person name="Solano J."/>
            <person name="Bargiela R."/>
            <person name="Golyshina O.V."/>
            <person name="Manteca A."/>
            <person name="Ramos J.L."/>
            <person name="Gallego J.R."/>
            <person name="Llorente I."/>
            <person name="Martins Dos Santos V.A."/>
            <person name="Jensen O.N."/>
            <person name="Pelaez A.I."/>
            <person name="Sanchez J."/>
            <person name="Ferrer M."/>
        </authorList>
    </citation>
    <scope>NUCLEOTIDE SEQUENCE</scope>
</reference>
<name>T1B079_9ZZZZ</name>
<accession>T1B079</accession>
<dbReference type="InterPro" id="IPR036291">
    <property type="entry name" value="NAD(P)-bd_dom_sf"/>
</dbReference>
<dbReference type="EMBL" id="AUZZ01001686">
    <property type="protein sequence ID" value="EQD63197.1"/>
    <property type="molecule type" value="Genomic_DNA"/>
</dbReference>
<dbReference type="Gene3D" id="3.40.50.720">
    <property type="entry name" value="NAD(P)-binding Rossmann-like Domain"/>
    <property type="match status" value="1"/>
</dbReference>
<reference evidence="1" key="1">
    <citation type="submission" date="2013-08" db="EMBL/GenBank/DDBJ databases">
        <authorList>
            <person name="Mendez C."/>
            <person name="Richter M."/>
            <person name="Ferrer M."/>
            <person name="Sanchez J."/>
        </authorList>
    </citation>
    <scope>NUCLEOTIDE SEQUENCE</scope>
</reference>
<gene>
    <name evidence="1" type="ORF">B2A_02476</name>
</gene>
<sequence>VERCDAVFHAAADYRLWVPNPQSMYQANVDGTRNCSRRRTAPA</sequence>
<organism evidence="1">
    <name type="scientific">mine drainage metagenome</name>
    <dbReference type="NCBI Taxonomy" id="410659"/>
    <lineage>
        <taxon>unclassified sequences</taxon>
        <taxon>metagenomes</taxon>
        <taxon>ecological metagenomes</taxon>
    </lineage>
</organism>
<protein>
    <submittedName>
        <fullName evidence="1">Male sterility, NAD-binding domain protein</fullName>
    </submittedName>
</protein>
<comment type="caution">
    <text evidence="1">The sequence shown here is derived from an EMBL/GenBank/DDBJ whole genome shotgun (WGS) entry which is preliminary data.</text>
</comment>
<dbReference type="AlphaFoldDB" id="T1B079"/>
<evidence type="ECO:0000313" key="1">
    <source>
        <dbReference type="EMBL" id="EQD63197.1"/>
    </source>
</evidence>